<reference evidence="1 2" key="1">
    <citation type="journal article" date="2023" name="Science">
        <title>Complex scaffold remodeling in plant triterpene biosynthesis.</title>
        <authorList>
            <person name="De La Pena R."/>
            <person name="Hodgson H."/>
            <person name="Liu J.C."/>
            <person name="Stephenson M.J."/>
            <person name="Martin A.C."/>
            <person name="Owen C."/>
            <person name="Harkess A."/>
            <person name="Leebens-Mack J."/>
            <person name="Jimenez L.E."/>
            <person name="Osbourn A."/>
            <person name="Sattely E.S."/>
        </authorList>
    </citation>
    <scope>NUCLEOTIDE SEQUENCE [LARGE SCALE GENOMIC DNA]</scope>
    <source>
        <strain evidence="2">cv. JPN11</strain>
        <tissue evidence="1">Leaf</tissue>
    </source>
</reference>
<organism evidence="1 2">
    <name type="scientific">Melia azedarach</name>
    <name type="common">Chinaberry tree</name>
    <dbReference type="NCBI Taxonomy" id="155640"/>
    <lineage>
        <taxon>Eukaryota</taxon>
        <taxon>Viridiplantae</taxon>
        <taxon>Streptophyta</taxon>
        <taxon>Embryophyta</taxon>
        <taxon>Tracheophyta</taxon>
        <taxon>Spermatophyta</taxon>
        <taxon>Magnoliopsida</taxon>
        <taxon>eudicotyledons</taxon>
        <taxon>Gunneridae</taxon>
        <taxon>Pentapetalae</taxon>
        <taxon>rosids</taxon>
        <taxon>malvids</taxon>
        <taxon>Sapindales</taxon>
        <taxon>Meliaceae</taxon>
        <taxon>Melia</taxon>
    </lineage>
</organism>
<dbReference type="Proteomes" id="UP001164539">
    <property type="component" value="Chromosome 3"/>
</dbReference>
<gene>
    <name evidence="1" type="ORF">OWV82_006876</name>
</gene>
<sequence length="347" mass="40365">MCSILRKFKLSEEADETRFMMRNGGYVLKEIIAASDGKYNPFRIFSAQELEIATNKYEEAFLEEQYYVLYKGFWEEQPISIMMFRNNMDNANKNAYERCINNIVYASQMSHKHILRLIGCCLDTEVPILVFESVRAVSLHDLIHASHTPNFESLLLTNRLKIATDIAHAVTYLHLGFPRPIIFRDIKSSNILFTEQNVAKLFDFSISKSIPKGEIHIILDDTTGVYGYFETEFVKRYYLNEKSDVYSFGVLLLDLFTGQKLLDPARAENFSDCHSAHHVRKNFKGKMIFKIVDPLVVKERSCSRKKKQQQLKAFAQLMVQCLNESPQRRPTMIDVAKKLRQMYRSCM</sequence>
<proteinExistence type="predicted"/>
<keyword evidence="1" id="KW-0418">Kinase</keyword>
<name>A0ACC1YJ97_MELAZ</name>
<keyword evidence="1" id="KW-0808">Transferase</keyword>
<comment type="caution">
    <text evidence="1">The sequence shown here is derived from an EMBL/GenBank/DDBJ whole genome shotgun (WGS) entry which is preliminary data.</text>
</comment>
<evidence type="ECO:0000313" key="2">
    <source>
        <dbReference type="Proteomes" id="UP001164539"/>
    </source>
</evidence>
<evidence type="ECO:0000313" key="1">
    <source>
        <dbReference type="EMBL" id="KAJ4723511.1"/>
    </source>
</evidence>
<accession>A0ACC1YJ97</accession>
<protein>
    <submittedName>
        <fullName evidence="1">Protein kinase family protein</fullName>
    </submittedName>
</protein>
<keyword evidence="2" id="KW-1185">Reference proteome</keyword>
<dbReference type="EMBL" id="CM051396">
    <property type="protein sequence ID" value="KAJ4723511.1"/>
    <property type="molecule type" value="Genomic_DNA"/>
</dbReference>